<dbReference type="Pfam" id="PF25975">
    <property type="entry name" value="CzcB_C"/>
    <property type="match status" value="1"/>
</dbReference>
<dbReference type="PANTHER" id="PTHR30097:SF4">
    <property type="entry name" value="SLR6042 PROTEIN"/>
    <property type="match status" value="1"/>
</dbReference>
<keyword evidence="2" id="KW-0813">Transport</keyword>
<sequence>MSRLMRFLVCGLTVCTFGMARAGEGSAGRPDWMQPLKLGGEAREGERLRTALVRSGTLHDTIPALARVSADLSRTVIIRTSGDGKVTAVHVTPGQAVAPGQSLIDYTDHSLHVLHLQMEQNQAALVSAKAALGEAELAYRRGQALVGSTVSAGEVRRRQAAVQQARSMVVAREADIGLIEHRLTEEFTSVTEKIVQDEASTLISPVRGVVQSIQTSVASDVTPGQAVATVVDLSGVWIVADLRPDEVSRIASGAVVTVRPSGNAHIAPFRANITTIDGVADPVTGLVRVVCVVEKPSAFLRPGIMLDAALETSEAVDGLIVPVGALQTIEGHDLVYVQTAEGQYAPREVKVRLATDDDIVVEGPLRAGDRVVTEGSFALKSMSLLSGLDTD</sequence>
<dbReference type="InterPro" id="IPR058649">
    <property type="entry name" value="CzcB_C"/>
</dbReference>
<dbReference type="GO" id="GO:0022857">
    <property type="term" value="F:transmembrane transporter activity"/>
    <property type="evidence" value="ECO:0007669"/>
    <property type="project" value="InterPro"/>
</dbReference>
<feature type="signal peptide" evidence="3">
    <location>
        <begin position="1"/>
        <end position="22"/>
    </location>
</feature>
<reference evidence="5 6" key="1">
    <citation type="submission" date="2019-07" db="EMBL/GenBank/DDBJ databases">
        <title>Whole genome shotgun sequence of Gluconobacter kanchanaburiensis NBRC 103587.</title>
        <authorList>
            <person name="Hosoyama A."/>
            <person name="Uohara A."/>
            <person name="Ohji S."/>
            <person name="Ichikawa N."/>
        </authorList>
    </citation>
    <scope>NUCLEOTIDE SEQUENCE [LARGE SCALE GENOMIC DNA]</scope>
    <source>
        <strain evidence="5 6">NBRC 103587</strain>
    </source>
</reference>
<evidence type="ECO:0000259" key="4">
    <source>
        <dbReference type="Pfam" id="PF25975"/>
    </source>
</evidence>
<dbReference type="Gene3D" id="1.10.287.470">
    <property type="entry name" value="Helix hairpin bin"/>
    <property type="match status" value="1"/>
</dbReference>
<evidence type="ECO:0000256" key="1">
    <source>
        <dbReference type="ARBA" id="ARBA00009477"/>
    </source>
</evidence>
<dbReference type="SUPFAM" id="SSF111369">
    <property type="entry name" value="HlyD-like secretion proteins"/>
    <property type="match status" value="1"/>
</dbReference>
<evidence type="ECO:0000313" key="6">
    <source>
        <dbReference type="Proteomes" id="UP000321079"/>
    </source>
</evidence>
<dbReference type="PANTHER" id="PTHR30097">
    <property type="entry name" value="CATION EFFLUX SYSTEM PROTEIN CUSB"/>
    <property type="match status" value="1"/>
</dbReference>
<feature type="domain" description="CzcB-like C-terminal circularly permuted SH3-like" evidence="4">
    <location>
        <begin position="320"/>
        <end position="380"/>
    </location>
</feature>
<protein>
    <recommendedName>
        <fullName evidence="4">CzcB-like C-terminal circularly permuted SH3-like domain-containing protein</fullName>
    </recommendedName>
</protein>
<dbReference type="AlphaFoldDB" id="A0A511B6C4"/>
<dbReference type="Proteomes" id="UP000321079">
    <property type="component" value="Unassembled WGS sequence"/>
</dbReference>
<accession>A0A511B6C4</accession>
<keyword evidence="6" id="KW-1185">Reference proteome</keyword>
<name>A0A511B6C4_9PROT</name>
<evidence type="ECO:0000256" key="2">
    <source>
        <dbReference type="ARBA" id="ARBA00022448"/>
    </source>
</evidence>
<dbReference type="EMBL" id="BJVA01000002">
    <property type="protein sequence ID" value="GEK95243.1"/>
    <property type="molecule type" value="Genomic_DNA"/>
</dbReference>
<evidence type="ECO:0000313" key="5">
    <source>
        <dbReference type="EMBL" id="GEK95243.1"/>
    </source>
</evidence>
<gene>
    <name evidence="5" type="ORF">GKA01_04400</name>
</gene>
<dbReference type="GO" id="GO:0030313">
    <property type="term" value="C:cell envelope"/>
    <property type="evidence" value="ECO:0007669"/>
    <property type="project" value="TreeGrafter"/>
</dbReference>
<dbReference type="GO" id="GO:0015679">
    <property type="term" value="P:plasma membrane copper ion transport"/>
    <property type="evidence" value="ECO:0007669"/>
    <property type="project" value="TreeGrafter"/>
</dbReference>
<dbReference type="Gene3D" id="2.40.30.170">
    <property type="match status" value="1"/>
</dbReference>
<feature type="chain" id="PRO_5021921594" description="CzcB-like C-terminal circularly permuted SH3-like domain-containing protein" evidence="3">
    <location>
        <begin position="23"/>
        <end position="391"/>
    </location>
</feature>
<dbReference type="NCBIfam" id="TIGR01730">
    <property type="entry name" value="RND_mfp"/>
    <property type="match status" value="1"/>
</dbReference>
<dbReference type="InterPro" id="IPR051909">
    <property type="entry name" value="MFP_Cation_Efflux"/>
</dbReference>
<comment type="caution">
    <text evidence="5">The sequence shown here is derived from an EMBL/GenBank/DDBJ whole genome shotgun (WGS) entry which is preliminary data.</text>
</comment>
<dbReference type="RefSeq" id="WP_146858793.1">
    <property type="nucleotide sequence ID" value="NZ_BARK01000001.1"/>
</dbReference>
<comment type="similarity">
    <text evidence="1">Belongs to the membrane fusion protein (MFP) (TC 8.A.1) family.</text>
</comment>
<dbReference type="GO" id="GO:0060003">
    <property type="term" value="P:copper ion export"/>
    <property type="evidence" value="ECO:0007669"/>
    <property type="project" value="TreeGrafter"/>
</dbReference>
<proteinExistence type="inferred from homology"/>
<evidence type="ECO:0000256" key="3">
    <source>
        <dbReference type="SAM" id="SignalP"/>
    </source>
</evidence>
<dbReference type="GO" id="GO:0016020">
    <property type="term" value="C:membrane"/>
    <property type="evidence" value="ECO:0007669"/>
    <property type="project" value="InterPro"/>
</dbReference>
<dbReference type="Gene3D" id="2.40.420.20">
    <property type="match status" value="1"/>
</dbReference>
<keyword evidence="3" id="KW-0732">Signal</keyword>
<dbReference type="InterPro" id="IPR006143">
    <property type="entry name" value="RND_pump_MFP"/>
</dbReference>
<organism evidence="5 6">
    <name type="scientific">Gluconobacter kanchanaburiensis NBRC 103587</name>
    <dbReference type="NCBI Taxonomy" id="1307948"/>
    <lineage>
        <taxon>Bacteria</taxon>
        <taxon>Pseudomonadati</taxon>
        <taxon>Pseudomonadota</taxon>
        <taxon>Alphaproteobacteria</taxon>
        <taxon>Acetobacterales</taxon>
        <taxon>Acetobacteraceae</taxon>
        <taxon>Gluconobacter</taxon>
    </lineage>
</organism>
<dbReference type="OrthoDB" id="9806939at2"/>